<dbReference type="EMBL" id="JACHMY010000001">
    <property type="protein sequence ID" value="MBB5837744.1"/>
    <property type="molecule type" value="Genomic_DNA"/>
</dbReference>
<dbReference type="AlphaFoldDB" id="A0A7W9J9F5"/>
<dbReference type="Proteomes" id="UP000549971">
    <property type="component" value="Unassembled WGS sequence"/>
</dbReference>
<evidence type="ECO:0000313" key="2">
    <source>
        <dbReference type="Proteomes" id="UP000549971"/>
    </source>
</evidence>
<organism evidence="1 2">
    <name type="scientific">Kribbella italica</name>
    <dbReference type="NCBI Taxonomy" id="1540520"/>
    <lineage>
        <taxon>Bacteria</taxon>
        <taxon>Bacillati</taxon>
        <taxon>Actinomycetota</taxon>
        <taxon>Actinomycetes</taxon>
        <taxon>Propionibacteriales</taxon>
        <taxon>Kribbellaceae</taxon>
        <taxon>Kribbella</taxon>
    </lineage>
</organism>
<accession>A0A7W9J9F5</accession>
<reference evidence="1 2" key="1">
    <citation type="submission" date="2020-08" db="EMBL/GenBank/DDBJ databases">
        <title>Sequencing the genomes of 1000 actinobacteria strains.</title>
        <authorList>
            <person name="Klenk H.-P."/>
        </authorList>
    </citation>
    <scope>NUCLEOTIDE SEQUENCE [LARGE SCALE GENOMIC DNA]</scope>
    <source>
        <strain evidence="1 2">DSM 28967</strain>
    </source>
</reference>
<name>A0A7W9J9F5_9ACTN</name>
<comment type="caution">
    <text evidence="1">The sequence shown here is derived from an EMBL/GenBank/DDBJ whole genome shotgun (WGS) entry which is preliminary data.</text>
</comment>
<protein>
    <submittedName>
        <fullName evidence="1">Uncharacterized protein</fullName>
    </submittedName>
</protein>
<sequence length="232" mass="23734">MRSSDLVPFLAPDNGLSLKFRQGKVLSWDSGTGANVVDVGGAILTDVPILNTGEAIALREGHIVGLLAMAGSFFILGRITVPGDPDFAGASVSFGGASVTTTNWAPTMAGTWVIDSEPIPIPSWADEAIVMVSASVRVVNTRGVTDIALMHPFITTTFGGGIHPDEVAVTLAAGGNGNLSNSAQKLFTELDPGSDPDITASVIVQAGGTANWAANVSNTAILSAIAIFRSTT</sequence>
<keyword evidence="2" id="KW-1185">Reference proteome</keyword>
<dbReference type="RefSeq" id="WP_184797991.1">
    <property type="nucleotide sequence ID" value="NZ_JACHMY010000001.1"/>
</dbReference>
<proteinExistence type="predicted"/>
<evidence type="ECO:0000313" key="1">
    <source>
        <dbReference type="EMBL" id="MBB5837744.1"/>
    </source>
</evidence>
<gene>
    <name evidence="1" type="ORF">HDA39_004478</name>
</gene>